<dbReference type="GO" id="GO:0009062">
    <property type="term" value="P:fatty acid catabolic process"/>
    <property type="evidence" value="ECO:0007669"/>
    <property type="project" value="TreeGrafter"/>
</dbReference>
<dbReference type="PANTHER" id="PTHR11066:SF34">
    <property type="entry name" value="ACYL-COENZYME A THIOESTERASE 8"/>
    <property type="match status" value="1"/>
</dbReference>
<dbReference type="GO" id="GO:0006637">
    <property type="term" value="P:acyl-CoA metabolic process"/>
    <property type="evidence" value="ECO:0007669"/>
    <property type="project" value="InterPro"/>
</dbReference>
<dbReference type="PANTHER" id="PTHR11066">
    <property type="entry name" value="ACYL-COA THIOESTERASE"/>
    <property type="match status" value="1"/>
</dbReference>
<dbReference type="InterPro" id="IPR042171">
    <property type="entry name" value="Acyl-CoA_hotdog"/>
</dbReference>
<gene>
    <name evidence="5" type="ORF">ALFOR1_30503</name>
</gene>
<feature type="domain" description="Acyl-CoA thioesterase-like C-terminal" evidence="4">
    <location>
        <begin position="151"/>
        <end position="284"/>
    </location>
</feature>
<reference evidence="5 6" key="1">
    <citation type="submission" date="2020-06" db="EMBL/GenBank/DDBJ databases">
        <authorList>
            <person name="Duchaud E."/>
        </authorList>
    </citation>
    <scope>NUCLEOTIDE SEQUENCE [LARGE SCALE GENOMIC DNA]</scope>
    <source>
        <strain evidence="5">Alteromonas fortis</strain>
    </source>
</reference>
<dbReference type="GO" id="GO:0047617">
    <property type="term" value="F:fatty acyl-CoA hydrolase activity"/>
    <property type="evidence" value="ECO:0007669"/>
    <property type="project" value="InterPro"/>
</dbReference>
<comment type="similarity">
    <text evidence="1">Belongs to the C/M/P thioester hydrolase family.</text>
</comment>
<evidence type="ECO:0000259" key="4">
    <source>
        <dbReference type="Pfam" id="PF20789"/>
    </source>
</evidence>
<dbReference type="SUPFAM" id="SSF54637">
    <property type="entry name" value="Thioesterase/thiol ester dehydrase-isomerase"/>
    <property type="match status" value="2"/>
</dbReference>
<dbReference type="CDD" id="cd03445">
    <property type="entry name" value="Thioesterase_II_repeat2"/>
    <property type="match status" value="1"/>
</dbReference>
<protein>
    <submittedName>
        <fullName evidence="5">Putative acyl-CoA thioesterase, TesB family protein</fullName>
    </submittedName>
</protein>
<dbReference type="AlphaFoldDB" id="A0A6T9XYS1"/>
<accession>A0A6T9XYS1</accession>
<evidence type="ECO:0000256" key="2">
    <source>
        <dbReference type="ARBA" id="ARBA00022801"/>
    </source>
</evidence>
<keyword evidence="2" id="KW-0378">Hydrolase</keyword>
<dbReference type="InterPro" id="IPR049449">
    <property type="entry name" value="TesB_ACOT8-like_N"/>
</dbReference>
<dbReference type="Proteomes" id="UP000509458">
    <property type="component" value="Chromosome"/>
</dbReference>
<dbReference type="Gene3D" id="2.40.160.210">
    <property type="entry name" value="Acyl-CoA thioesterase, double hotdog domain"/>
    <property type="match status" value="1"/>
</dbReference>
<proteinExistence type="inferred from homology"/>
<sequence length="286" mass="32035">MYDDTHLTHQTRQANMTVDELLNIPQLSQTSENTWKVDGLVIPKTWGQGRTAFGGISAGMLYTAVKQQVTDNRVLRSFTTNFVGPLSLEAPFSIEVTLLRTGKNVSQYTAHATQDGKSCVFSQACFGVARESGIKVENTEKHDMPLPNKAKFIPQIPKVTPKFLRYFDLAIEDGGIPFTRRKTSHYHGFMRFKQAPAAITDAHIITMIDAWPPTLLQMMKLPAPASTVSWNLEFIHPHKPVSPTDWFGYKAHTRQAADGYGHTEATIWDKDNEVIAISRQTVAVFD</sequence>
<evidence type="ECO:0000259" key="3">
    <source>
        <dbReference type="Pfam" id="PF13622"/>
    </source>
</evidence>
<dbReference type="InterPro" id="IPR049450">
    <property type="entry name" value="ACOT8-like_C"/>
</dbReference>
<dbReference type="Pfam" id="PF13622">
    <property type="entry name" value="4HBT_3"/>
    <property type="match status" value="1"/>
</dbReference>
<evidence type="ECO:0000313" key="5">
    <source>
        <dbReference type="EMBL" id="CAB9493581.1"/>
    </source>
</evidence>
<organism evidence="5 6">
    <name type="scientific">Alteromonas macleodii</name>
    <name type="common">Pseudoalteromonas macleodii</name>
    <dbReference type="NCBI Taxonomy" id="28108"/>
    <lineage>
        <taxon>Bacteria</taxon>
        <taxon>Pseudomonadati</taxon>
        <taxon>Pseudomonadota</taxon>
        <taxon>Gammaproteobacteria</taxon>
        <taxon>Alteromonadales</taxon>
        <taxon>Alteromonadaceae</taxon>
        <taxon>Alteromonas/Salinimonas group</taxon>
        <taxon>Alteromonas</taxon>
    </lineage>
</organism>
<dbReference type="GO" id="GO:0005829">
    <property type="term" value="C:cytosol"/>
    <property type="evidence" value="ECO:0007669"/>
    <property type="project" value="TreeGrafter"/>
</dbReference>
<dbReference type="Pfam" id="PF20789">
    <property type="entry name" value="4HBT_3C"/>
    <property type="match status" value="1"/>
</dbReference>
<evidence type="ECO:0000313" key="6">
    <source>
        <dbReference type="Proteomes" id="UP000509458"/>
    </source>
</evidence>
<dbReference type="InterPro" id="IPR003703">
    <property type="entry name" value="Acyl_CoA_thio"/>
</dbReference>
<dbReference type="EMBL" id="LR812090">
    <property type="protein sequence ID" value="CAB9493581.1"/>
    <property type="molecule type" value="Genomic_DNA"/>
</dbReference>
<name>A0A6T9XYS1_ALTMA</name>
<dbReference type="InterPro" id="IPR029069">
    <property type="entry name" value="HotDog_dom_sf"/>
</dbReference>
<evidence type="ECO:0000256" key="1">
    <source>
        <dbReference type="ARBA" id="ARBA00006538"/>
    </source>
</evidence>
<feature type="domain" description="Acyl-CoA thioesterase-like N-terminal HotDog" evidence="3">
    <location>
        <begin position="43"/>
        <end position="127"/>
    </location>
</feature>